<evidence type="ECO:0000256" key="6">
    <source>
        <dbReference type="ARBA" id="ARBA00022741"/>
    </source>
</evidence>
<evidence type="ECO:0000256" key="3">
    <source>
        <dbReference type="ARBA" id="ARBA00022448"/>
    </source>
</evidence>
<evidence type="ECO:0000256" key="9">
    <source>
        <dbReference type="ARBA" id="ARBA00023136"/>
    </source>
</evidence>
<dbReference type="PANTHER" id="PTHR24223">
    <property type="entry name" value="ATP-BINDING CASSETTE SUB-FAMILY C"/>
    <property type="match status" value="1"/>
</dbReference>
<feature type="transmembrane region" description="Helical" evidence="11">
    <location>
        <begin position="59"/>
        <end position="81"/>
    </location>
</feature>
<keyword evidence="15" id="KW-1185">Reference proteome</keyword>
<dbReference type="InterPro" id="IPR003439">
    <property type="entry name" value="ABC_transporter-like_ATP-bd"/>
</dbReference>
<dbReference type="Pfam" id="PF00664">
    <property type="entry name" value="ABC_membrane"/>
    <property type="match status" value="1"/>
</dbReference>
<name>A0ABY7E8I0_MYAAR</name>
<evidence type="ECO:0000256" key="11">
    <source>
        <dbReference type="SAM" id="Phobius"/>
    </source>
</evidence>
<dbReference type="InterPro" id="IPR050173">
    <property type="entry name" value="ABC_transporter_C-like"/>
</dbReference>
<reference evidence="14" key="1">
    <citation type="submission" date="2022-11" db="EMBL/GenBank/DDBJ databases">
        <title>Centuries of genome instability and evolution in soft-shell clam transmissible cancer (bioRxiv).</title>
        <authorList>
            <person name="Hart S.F.M."/>
            <person name="Yonemitsu M.A."/>
            <person name="Giersch R.M."/>
            <person name="Beal B.F."/>
            <person name="Arriagada G."/>
            <person name="Davis B.W."/>
            <person name="Ostrander E.A."/>
            <person name="Goff S.P."/>
            <person name="Metzger M.J."/>
        </authorList>
    </citation>
    <scope>NUCLEOTIDE SEQUENCE</scope>
    <source>
        <strain evidence="14">MELC-2E11</strain>
        <tissue evidence="14">Siphon/mantle</tissue>
    </source>
</reference>
<dbReference type="PROSITE" id="PS00211">
    <property type="entry name" value="ABC_TRANSPORTER_1"/>
    <property type="match status" value="1"/>
</dbReference>
<dbReference type="Proteomes" id="UP001164746">
    <property type="component" value="Chromosome 5"/>
</dbReference>
<dbReference type="InterPro" id="IPR017871">
    <property type="entry name" value="ABC_transporter-like_CS"/>
</dbReference>
<feature type="domain" description="ABC transmembrane type-1" evidence="13">
    <location>
        <begin position="200"/>
        <end position="436"/>
    </location>
</feature>
<dbReference type="InterPro" id="IPR027417">
    <property type="entry name" value="P-loop_NTPase"/>
</dbReference>
<sequence length="637" mass="71951">MVSNNMDTDILLNSSYPRFTECFQNTLLIWIPCAVVWVSLPFYMRFFLKTDNMALPLSFLSVTKTFVSLVLFLLTCVDLLYSSQNQTTGLNDFTAFFVGGSVNAATFLLVAVLVQMERLRGLTTSGVMFIFWFLTAIASVVPFYTRIEENETDDTFRFSMFCVYFGLVLVQLVLACFVEKQQRRGYQALEKKIKGKTGWACKLVYDGLQFVSPLVLSLLISYVENKENEPYVWKGYVYAASLFVVAMTQSIFFHQNFHASMTAGMRVKSALIAAVYNKALTMTSEAKQTSTVGEIVNLMSVDCQRLQDLTGYLWMLWSAPVQMILAMVLLWNTLGPSVLAGLGILILLMPVNAVIATKMRKFQVQQMTLKDSRIKLMNEVLNGIKVLKLYAWEPSFEKKILEVRNKELNVIKKAAYLGAVSTFFWSSAPFLCNVSLGRISRFLQNEDIDPNNVIRTDFSELDQNKYRQVIEACALEQDLEILQGGDMTEIGEKGINLSGGQKQRVSLARAVYHNADVYLFDDPLSAVDSHVGKHIFNKTRILVTHGVHWLPMVDTIVVMIDGRVSEMGSYEELLSHDGAFAQFLKTYLTQEHDDEDDDPEVQQIKSRILERVDSVTSGTDGTEKSGDEDVVARLRKT</sequence>
<keyword evidence="5" id="KW-0677">Repeat</keyword>
<dbReference type="SUPFAM" id="SSF52540">
    <property type="entry name" value="P-loop containing nucleoside triphosphate hydrolases"/>
    <property type="match status" value="1"/>
</dbReference>
<dbReference type="PROSITE" id="PS50893">
    <property type="entry name" value="ABC_TRANSPORTER_2"/>
    <property type="match status" value="1"/>
</dbReference>
<comment type="subcellular location">
    <subcellularLocation>
        <location evidence="1">Endomembrane system</location>
        <topology evidence="1">Multi-pass membrane protein</topology>
    </subcellularLocation>
</comment>
<organism evidence="14 15">
    <name type="scientific">Mya arenaria</name>
    <name type="common">Soft-shell clam</name>
    <dbReference type="NCBI Taxonomy" id="6604"/>
    <lineage>
        <taxon>Eukaryota</taxon>
        <taxon>Metazoa</taxon>
        <taxon>Spiralia</taxon>
        <taxon>Lophotrochozoa</taxon>
        <taxon>Mollusca</taxon>
        <taxon>Bivalvia</taxon>
        <taxon>Autobranchia</taxon>
        <taxon>Heteroconchia</taxon>
        <taxon>Euheterodonta</taxon>
        <taxon>Imparidentia</taxon>
        <taxon>Neoheterodontei</taxon>
        <taxon>Myida</taxon>
        <taxon>Myoidea</taxon>
        <taxon>Myidae</taxon>
        <taxon>Mya</taxon>
    </lineage>
</organism>
<feature type="transmembrane region" description="Helical" evidence="11">
    <location>
        <begin position="126"/>
        <end position="144"/>
    </location>
</feature>
<evidence type="ECO:0000256" key="2">
    <source>
        <dbReference type="ARBA" id="ARBA00009726"/>
    </source>
</evidence>
<dbReference type="CDD" id="cd18595">
    <property type="entry name" value="ABC_6TM_MRP1_2_3_6_D1_like"/>
    <property type="match status" value="1"/>
</dbReference>
<evidence type="ECO:0000259" key="13">
    <source>
        <dbReference type="PROSITE" id="PS50929"/>
    </source>
</evidence>
<evidence type="ECO:0000259" key="12">
    <source>
        <dbReference type="PROSITE" id="PS50893"/>
    </source>
</evidence>
<dbReference type="Gene3D" id="3.40.50.300">
    <property type="entry name" value="P-loop containing nucleotide triphosphate hydrolases"/>
    <property type="match status" value="1"/>
</dbReference>
<feature type="transmembrane region" description="Helical" evidence="11">
    <location>
        <begin position="312"/>
        <end position="331"/>
    </location>
</feature>
<feature type="transmembrane region" description="Helical" evidence="11">
    <location>
        <begin position="414"/>
        <end position="436"/>
    </location>
</feature>
<feature type="compositionally biased region" description="Basic and acidic residues" evidence="10">
    <location>
        <begin position="621"/>
        <end position="637"/>
    </location>
</feature>
<keyword evidence="8 11" id="KW-1133">Transmembrane helix</keyword>
<dbReference type="InterPro" id="IPR036640">
    <property type="entry name" value="ABC1_TM_sf"/>
</dbReference>
<evidence type="ECO:0000256" key="10">
    <source>
        <dbReference type="SAM" id="MobiDB-lite"/>
    </source>
</evidence>
<feature type="transmembrane region" description="Helical" evidence="11">
    <location>
        <begin position="235"/>
        <end position="253"/>
    </location>
</feature>
<feature type="transmembrane region" description="Helical" evidence="11">
    <location>
        <begin position="156"/>
        <end position="178"/>
    </location>
</feature>
<feature type="transmembrane region" description="Helical" evidence="11">
    <location>
        <begin position="27"/>
        <end position="47"/>
    </location>
</feature>
<dbReference type="InterPro" id="IPR056227">
    <property type="entry name" value="TMD0_ABC"/>
</dbReference>
<evidence type="ECO:0000256" key="5">
    <source>
        <dbReference type="ARBA" id="ARBA00022737"/>
    </source>
</evidence>
<dbReference type="InterPro" id="IPR011527">
    <property type="entry name" value="ABC1_TM_dom"/>
</dbReference>
<proteinExistence type="inferred from homology"/>
<protein>
    <submittedName>
        <fullName evidence="14">MRP1-like protein</fullName>
    </submittedName>
</protein>
<comment type="similarity">
    <text evidence="2">Belongs to the ABC transporter superfamily. ABCC family. Conjugate transporter (TC 3.A.1.208) subfamily.</text>
</comment>
<evidence type="ECO:0000256" key="7">
    <source>
        <dbReference type="ARBA" id="ARBA00022840"/>
    </source>
</evidence>
<keyword evidence="6" id="KW-0547">Nucleotide-binding</keyword>
<evidence type="ECO:0000313" key="15">
    <source>
        <dbReference type="Proteomes" id="UP001164746"/>
    </source>
</evidence>
<keyword evidence="7" id="KW-0067">ATP-binding</keyword>
<feature type="transmembrane region" description="Helical" evidence="11">
    <location>
        <begin position="199"/>
        <end position="223"/>
    </location>
</feature>
<feature type="transmembrane region" description="Helical" evidence="11">
    <location>
        <begin position="337"/>
        <end position="357"/>
    </location>
</feature>
<gene>
    <name evidence="14" type="ORF">MAR_021704</name>
</gene>
<dbReference type="Pfam" id="PF00005">
    <property type="entry name" value="ABC_tran"/>
    <property type="match status" value="1"/>
</dbReference>
<feature type="transmembrane region" description="Helical" evidence="11">
    <location>
        <begin position="93"/>
        <end position="114"/>
    </location>
</feature>
<dbReference type="PANTHER" id="PTHR24223:SF443">
    <property type="entry name" value="MULTIDRUG-RESISTANCE LIKE PROTEIN 1, ISOFORM I"/>
    <property type="match status" value="1"/>
</dbReference>
<dbReference type="EMBL" id="CP111016">
    <property type="protein sequence ID" value="WAR06335.1"/>
    <property type="molecule type" value="Genomic_DNA"/>
</dbReference>
<keyword evidence="9 11" id="KW-0472">Membrane</keyword>
<evidence type="ECO:0000313" key="14">
    <source>
        <dbReference type="EMBL" id="WAR06335.1"/>
    </source>
</evidence>
<feature type="domain" description="ABC transporter" evidence="12">
    <location>
        <begin position="304"/>
        <end position="586"/>
    </location>
</feature>
<keyword evidence="3" id="KW-0813">Transport</keyword>
<accession>A0ABY7E8I0</accession>
<dbReference type="PROSITE" id="PS50929">
    <property type="entry name" value="ABC_TM1F"/>
    <property type="match status" value="1"/>
</dbReference>
<dbReference type="Pfam" id="PF24357">
    <property type="entry name" value="TMD0_ABC"/>
    <property type="match status" value="1"/>
</dbReference>
<dbReference type="SUPFAM" id="SSF90123">
    <property type="entry name" value="ABC transporter transmembrane region"/>
    <property type="match status" value="1"/>
</dbReference>
<feature type="region of interest" description="Disordered" evidence="10">
    <location>
        <begin position="612"/>
        <end position="637"/>
    </location>
</feature>
<evidence type="ECO:0000256" key="4">
    <source>
        <dbReference type="ARBA" id="ARBA00022692"/>
    </source>
</evidence>
<dbReference type="Gene3D" id="1.20.1560.10">
    <property type="entry name" value="ABC transporter type 1, transmembrane domain"/>
    <property type="match status" value="1"/>
</dbReference>
<evidence type="ECO:0000256" key="1">
    <source>
        <dbReference type="ARBA" id="ARBA00004127"/>
    </source>
</evidence>
<keyword evidence="4 11" id="KW-0812">Transmembrane</keyword>
<evidence type="ECO:0000256" key="8">
    <source>
        <dbReference type="ARBA" id="ARBA00022989"/>
    </source>
</evidence>